<dbReference type="GO" id="GO:0005125">
    <property type="term" value="F:cytokine activity"/>
    <property type="evidence" value="ECO:0007669"/>
    <property type="project" value="TreeGrafter"/>
</dbReference>
<dbReference type="InterPro" id="IPR001839">
    <property type="entry name" value="TGF-b_C"/>
</dbReference>
<evidence type="ECO:0000313" key="14">
    <source>
        <dbReference type="Proteomes" id="UP000264820"/>
    </source>
</evidence>
<dbReference type="Ensembl" id="ENSHCOT00000008428.1">
    <property type="protein sequence ID" value="ENSHCOP00000019560.1"/>
    <property type="gene ID" value="ENSHCOG00000004993.1"/>
</dbReference>
<evidence type="ECO:0000313" key="13">
    <source>
        <dbReference type="Ensembl" id="ENSHCOP00000019560.1"/>
    </source>
</evidence>
<keyword evidence="6 11" id="KW-0732">Signal</keyword>
<dbReference type="InterPro" id="IPR017948">
    <property type="entry name" value="TGFb_CS"/>
</dbReference>
<dbReference type="PANTHER" id="PTHR11848:SF159">
    <property type="entry name" value="NODAL HOMOLOG"/>
    <property type="match status" value="1"/>
</dbReference>
<protein>
    <recommendedName>
        <fullName evidence="12">TGF-beta family profile domain-containing protein</fullName>
    </recommendedName>
</protein>
<keyword evidence="7 10" id="KW-0339">Growth factor</keyword>
<dbReference type="FunFam" id="2.10.90.10:FF:000026">
    <property type="entry name" value="Nodal homolog 3-A"/>
    <property type="match status" value="1"/>
</dbReference>
<keyword evidence="14" id="KW-1185">Reference proteome</keyword>
<evidence type="ECO:0000256" key="2">
    <source>
        <dbReference type="ARBA" id="ARBA00006656"/>
    </source>
</evidence>
<dbReference type="GeneTree" id="ENSGT00940000163919"/>
<evidence type="ECO:0000256" key="6">
    <source>
        <dbReference type="ARBA" id="ARBA00022729"/>
    </source>
</evidence>
<dbReference type="STRING" id="109280.ENSHCOP00000019560"/>
<dbReference type="AlphaFoldDB" id="A0A3Q3DSQ1"/>
<evidence type="ECO:0000256" key="9">
    <source>
        <dbReference type="ARBA" id="ARBA00023180"/>
    </source>
</evidence>
<evidence type="ECO:0000256" key="8">
    <source>
        <dbReference type="ARBA" id="ARBA00023157"/>
    </source>
</evidence>
<keyword evidence="9" id="KW-0325">Glycoprotein</keyword>
<comment type="similarity">
    <text evidence="2 10">Belongs to the TGF-beta family.</text>
</comment>
<evidence type="ECO:0000256" key="11">
    <source>
        <dbReference type="SAM" id="SignalP"/>
    </source>
</evidence>
<dbReference type="GO" id="GO:0009888">
    <property type="term" value="P:tissue development"/>
    <property type="evidence" value="ECO:0007669"/>
    <property type="project" value="UniProtKB-ARBA"/>
</dbReference>
<comment type="subcellular location">
    <subcellularLocation>
        <location evidence="1">Secreted</location>
    </subcellularLocation>
</comment>
<sequence>MFHICITYELLFTCVLLPGVEDPLCGKVDMWVDFEKLGWSQWMVYPKRYNAFRCEGACPAPVDESFKPTNHAYMQSLLRLHHTPKVPCLSCVPTRLAPLSMLYYESGKMVMRYHQDMVVEECGCH</sequence>
<evidence type="ECO:0000259" key="12">
    <source>
        <dbReference type="PROSITE" id="PS51362"/>
    </source>
</evidence>
<dbReference type="PROSITE" id="PS00250">
    <property type="entry name" value="TGF_BETA_1"/>
    <property type="match status" value="1"/>
</dbReference>
<dbReference type="OMA" id="CRKEDMW"/>
<evidence type="ECO:0000256" key="3">
    <source>
        <dbReference type="ARBA" id="ARBA00022473"/>
    </source>
</evidence>
<evidence type="ECO:0000256" key="5">
    <source>
        <dbReference type="ARBA" id="ARBA00022685"/>
    </source>
</evidence>
<dbReference type="Proteomes" id="UP000264820">
    <property type="component" value="Unplaced"/>
</dbReference>
<dbReference type="GO" id="GO:0007369">
    <property type="term" value="P:gastrulation"/>
    <property type="evidence" value="ECO:0007669"/>
    <property type="project" value="UniProtKB-ARBA"/>
</dbReference>
<dbReference type="Gene3D" id="2.10.90.10">
    <property type="entry name" value="Cystine-knot cytokines"/>
    <property type="match status" value="1"/>
</dbReference>
<dbReference type="PANTHER" id="PTHR11848">
    <property type="entry name" value="TGF-BETA FAMILY"/>
    <property type="match status" value="1"/>
</dbReference>
<feature type="signal peptide" evidence="11">
    <location>
        <begin position="1"/>
        <end position="21"/>
    </location>
</feature>
<dbReference type="SMART" id="SM00204">
    <property type="entry name" value="TGFB"/>
    <property type="match status" value="1"/>
</dbReference>
<name>A0A3Q3DSQ1_HIPCM</name>
<dbReference type="InterPro" id="IPR015615">
    <property type="entry name" value="TGF-beta-rel"/>
</dbReference>
<dbReference type="SUPFAM" id="SSF57501">
    <property type="entry name" value="Cystine-knot cytokines"/>
    <property type="match status" value="1"/>
</dbReference>
<accession>A0A3Q3DSQ1</accession>
<dbReference type="InterPro" id="IPR029034">
    <property type="entry name" value="Cystine-knot_cytokine"/>
</dbReference>
<evidence type="ECO:0000256" key="10">
    <source>
        <dbReference type="RuleBase" id="RU000354"/>
    </source>
</evidence>
<dbReference type="GO" id="GO:0008083">
    <property type="term" value="F:growth factor activity"/>
    <property type="evidence" value="ECO:0007669"/>
    <property type="project" value="UniProtKB-KW"/>
</dbReference>
<feature type="chain" id="PRO_5018771334" description="TGF-beta family profile domain-containing protein" evidence="11">
    <location>
        <begin position="22"/>
        <end position="125"/>
    </location>
</feature>
<dbReference type="Pfam" id="PF00019">
    <property type="entry name" value="TGF_beta"/>
    <property type="match status" value="1"/>
</dbReference>
<evidence type="ECO:0000256" key="4">
    <source>
        <dbReference type="ARBA" id="ARBA00022525"/>
    </source>
</evidence>
<reference evidence="13" key="2">
    <citation type="submission" date="2025-09" db="UniProtKB">
        <authorList>
            <consortium name="Ensembl"/>
        </authorList>
    </citation>
    <scope>IDENTIFICATION</scope>
</reference>
<keyword evidence="8" id="KW-1015">Disulfide bond</keyword>
<keyword evidence="4" id="KW-0964">Secreted</keyword>
<proteinExistence type="inferred from homology"/>
<keyword evidence="5" id="KW-0165">Cleavage on pair of basic residues</keyword>
<organism evidence="13 14">
    <name type="scientific">Hippocampus comes</name>
    <name type="common">Tiger tail seahorse</name>
    <dbReference type="NCBI Taxonomy" id="109280"/>
    <lineage>
        <taxon>Eukaryota</taxon>
        <taxon>Metazoa</taxon>
        <taxon>Chordata</taxon>
        <taxon>Craniata</taxon>
        <taxon>Vertebrata</taxon>
        <taxon>Euteleostomi</taxon>
        <taxon>Actinopterygii</taxon>
        <taxon>Neopterygii</taxon>
        <taxon>Teleostei</taxon>
        <taxon>Neoteleostei</taxon>
        <taxon>Acanthomorphata</taxon>
        <taxon>Syngnathiaria</taxon>
        <taxon>Syngnathiformes</taxon>
        <taxon>Syngnathoidei</taxon>
        <taxon>Syngnathidae</taxon>
        <taxon>Hippocampus</taxon>
    </lineage>
</organism>
<keyword evidence="3" id="KW-0217">Developmental protein</keyword>
<feature type="domain" description="TGF-beta family profile" evidence="12">
    <location>
        <begin position="8"/>
        <end position="125"/>
    </location>
</feature>
<evidence type="ECO:0000256" key="7">
    <source>
        <dbReference type="ARBA" id="ARBA00023030"/>
    </source>
</evidence>
<dbReference type="GO" id="GO:0005615">
    <property type="term" value="C:extracellular space"/>
    <property type="evidence" value="ECO:0007669"/>
    <property type="project" value="TreeGrafter"/>
</dbReference>
<dbReference type="PROSITE" id="PS51362">
    <property type="entry name" value="TGF_BETA_2"/>
    <property type="match status" value="1"/>
</dbReference>
<evidence type="ECO:0000256" key="1">
    <source>
        <dbReference type="ARBA" id="ARBA00004613"/>
    </source>
</evidence>
<reference evidence="13" key="1">
    <citation type="submission" date="2025-08" db="UniProtKB">
        <authorList>
            <consortium name="Ensembl"/>
        </authorList>
    </citation>
    <scope>IDENTIFICATION</scope>
</reference>